<dbReference type="Gene3D" id="2.130.10.10">
    <property type="entry name" value="YVTN repeat-like/Quinoprotein amine dehydrogenase"/>
    <property type="match status" value="1"/>
</dbReference>
<gene>
    <name evidence="2" type="ORF">FBUS_07018</name>
</gene>
<proteinExistence type="predicted"/>
<keyword evidence="3" id="KW-1185">Reference proteome</keyword>
<dbReference type="EMBL" id="LUCM01001330">
    <property type="protein sequence ID" value="KAA0199105.1"/>
    <property type="molecule type" value="Genomic_DNA"/>
</dbReference>
<keyword evidence="1" id="KW-0812">Transmembrane</keyword>
<dbReference type="GO" id="GO:0005096">
    <property type="term" value="F:GTPase activator activity"/>
    <property type="evidence" value="ECO:0007669"/>
    <property type="project" value="TreeGrafter"/>
</dbReference>
<evidence type="ECO:0000313" key="2">
    <source>
        <dbReference type="EMBL" id="KAA0199105.1"/>
    </source>
</evidence>
<dbReference type="GO" id="GO:0045159">
    <property type="term" value="F:myosin II binding"/>
    <property type="evidence" value="ECO:0007669"/>
    <property type="project" value="TreeGrafter"/>
</dbReference>
<protein>
    <submittedName>
        <fullName evidence="2">Syntaxin-binding protein 5</fullName>
    </submittedName>
</protein>
<keyword evidence="1" id="KW-0472">Membrane</keyword>
<dbReference type="GO" id="GO:0031201">
    <property type="term" value="C:SNARE complex"/>
    <property type="evidence" value="ECO:0007669"/>
    <property type="project" value="TreeGrafter"/>
</dbReference>
<dbReference type="PANTHER" id="PTHR10241:SF25">
    <property type="entry name" value="TOMOSYN, ISOFORM C"/>
    <property type="match status" value="1"/>
</dbReference>
<dbReference type="GO" id="GO:0006887">
    <property type="term" value="P:exocytosis"/>
    <property type="evidence" value="ECO:0007669"/>
    <property type="project" value="TreeGrafter"/>
</dbReference>
<name>A0A8E0VPA2_9TREM</name>
<dbReference type="PANTHER" id="PTHR10241">
    <property type="entry name" value="LETHAL 2 GIANT LARVAE PROTEIN"/>
    <property type="match status" value="1"/>
</dbReference>
<comment type="caution">
    <text evidence="2">The sequence shown here is derived from an EMBL/GenBank/DDBJ whole genome shotgun (WGS) entry which is preliminary data.</text>
</comment>
<reference evidence="2" key="1">
    <citation type="submission" date="2019-05" db="EMBL/GenBank/DDBJ databases">
        <title>Annotation for the trematode Fasciolopsis buski.</title>
        <authorList>
            <person name="Choi Y.-J."/>
        </authorList>
    </citation>
    <scope>NUCLEOTIDE SEQUENCE</scope>
    <source>
        <strain evidence="2">HT</strain>
        <tissue evidence="2">Whole worm</tissue>
    </source>
</reference>
<dbReference type="AlphaFoldDB" id="A0A8E0VPA2"/>
<dbReference type="GO" id="GO:0019905">
    <property type="term" value="F:syntaxin binding"/>
    <property type="evidence" value="ECO:0007669"/>
    <property type="project" value="TreeGrafter"/>
</dbReference>
<accession>A0A8E0VPA2</accession>
<dbReference type="SUPFAM" id="SSF50978">
    <property type="entry name" value="WD40 repeat-like"/>
    <property type="match status" value="1"/>
</dbReference>
<dbReference type="Proteomes" id="UP000728185">
    <property type="component" value="Unassembled WGS sequence"/>
</dbReference>
<organism evidence="2 3">
    <name type="scientific">Fasciolopsis buskii</name>
    <dbReference type="NCBI Taxonomy" id="27845"/>
    <lineage>
        <taxon>Eukaryota</taxon>
        <taxon>Metazoa</taxon>
        <taxon>Spiralia</taxon>
        <taxon>Lophotrochozoa</taxon>
        <taxon>Platyhelminthes</taxon>
        <taxon>Trematoda</taxon>
        <taxon>Digenea</taxon>
        <taxon>Plagiorchiida</taxon>
        <taxon>Echinostomata</taxon>
        <taxon>Echinostomatoidea</taxon>
        <taxon>Fasciolidae</taxon>
        <taxon>Fasciolopsis</taxon>
    </lineage>
</organism>
<keyword evidence="1" id="KW-1133">Transmembrane helix</keyword>
<dbReference type="InterPro" id="IPR036322">
    <property type="entry name" value="WD40_repeat_dom_sf"/>
</dbReference>
<evidence type="ECO:0000256" key="1">
    <source>
        <dbReference type="SAM" id="Phobius"/>
    </source>
</evidence>
<dbReference type="OrthoDB" id="19944at2759"/>
<dbReference type="InterPro" id="IPR015943">
    <property type="entry name" value="WD40/YVTN_repeat-like_dom_sf"/>
</dbReference>
<dbReference type="GO" id="GO:0005886">
    <property type="term" value="C:plasma membrane"/>
    <property type="evidence" value="ECO:0007669"/>
    <property type="project" value="TreeGrafter"/>
</dbReference>
<feature type="transmembrane region" description="Helical" evidence="1">
    <location>
        <begin position="89"/>
        <end position="107"/>
    </location>
</feature>
<dbReference type="GO" id="GO:0006893">
    <property type="term" value="P:Golgi to plasma membrane transport"/>
    <property type="evidence" value="ECO:0007669"/>
    <property type="project" value="TreeGrafter"/>
</dbReference>
<evidence type="ECO:0000313" key="3">
    <source>
        <dbReference type="Proteomes" id="UP000728185"/>
    </source>
</evidence>
<sequence>MYLGTDKGNVHFVNVQRFVTSGYVINWNKAIDLSQSAHPGRVVQIAENPQDPNKLLIGYSSGFLTLWDLRTKAAEARFKYSDVSELQTVVVWFVLFCGTYQCVLGFATQ</sequence>